<organism evidence="1">
    <name type="scientific">Rheinheimera sp. BAL341</name>
    <dbReference type="NCBI Taxonomy" id="1708203"/>
    <lineage>
        <taxon>Bacteria</taxon>
        <taxon>Pseudomonadati</taxon>
        <taxon>Pseudomonadota</taxon>
        <taxon>Gammaproteobacteria</taxon>
        <taxon>Chromatiales</taxon>
        <taxon>Chromatiaceae</taxon>
        <taxon>Rheinheimera</taxon>
    </lineage>
</organism>
<protein>
    <submittedName>
        <fullName evidence="1">Uncharacterized protein</fullName>
    </submittedName>
</protein>
<sequence length="43" mass="4994">MRAKGWSKDSICRKNNFCYDCAVFRQLADYTIALRIYAVTSDV</sequence>
<dbReference type="EMBL" id="CAAJGR010000117">
    <property type="protein sequence ID" value="VHO04827.1"/>
    <property type="molecule type" value="Genomic_DNA"/>
</dbReference>
<name>A0A486XTJ5_9GAMM</name>
<proteinExistence type="predicted"/>
<evidence type="ECO:0000313" key="1">
    <source>
        <dbReference type="EMBL" id="VHO04827.1"/>
    </source>
</evidence>
<gene>
    <name evidence="1" type="ORF">BAL341_2099</name>
</gene>
<dbReference type="AlphaFoldDB" id="A0A486XTJ5"/>
<accession>A0A486XTJ5</accession>
<reference evidence="1" key="1">
    <citation type="submission" date="2019-04" db="EMBL/GenBank/DDBJ databases">
        <authorList>
            <person name="Brambilla D."/>
        </authorList>
    </citation>
    <scope>NUCLEOTIDE SEQUENCE</scope>
    <source>
        <strain evidence="1">BAL1</strain>
    </source>
</reference>